<dbReference type="STRING" id="1168035.SAMN05444280_10443"/>
<sequence>MRETVHIIDKVFLEINTSQVNTANSLTKNIDGFLKDELFPKIEHLLDLYDNPDAVIRFDELKIDLSVKNVDSFKGMEEDLLHRFEEELAKKLTKSSAEQYSDDGAGGVRNLSRGKNHEEIFLFFLANGYFPWYGSGKQIREFEKKENWLKSFDNEFFIQKIEKLLQSNRLALLRFVSQFSAEMVGAFFIKMNPFLSELGEKRIQSLLIALPHQVKTPFLEMIISVSAETNAEKITDAFYNWFRVLLKNVDVMEHKTIRLLAEASIFILKAAPADLVTSSKFQPTLDHLLSIIKTNQFPDNLIPELPQIADSKLSENENITEQSNFAEDSQNERLVENGGLIILHPFLKHFFTVIKVIDQHGMIMTGNRDLAVQVLHFLATGQENTLEGNMIFEKFLCGIPLKMPVQRQSLLTPKIRKEAEIMLKEAIKNWPALKNTSPDGLRQMFLQREGKLLQDGKKYKLLMERKPQDALLDKLEWNISIVKLSLRKELLFVEW</sequence>
<reference evidence="1 2" key="1">
    <citation type="submission" date="2016-11" db="EMBL/GenBank/DDBJ databases">
        <authorList>
            <person name="Jaros S."/>
            <person name="Januszkiewicz K."/>
            <person name="Wedrychowicz H."/>
        </authorList>
    </citation>
    <scope>NUCLEOTIDE SEQUENCE [LARGE SCALE GENOMIC DNA]</scope>
    <source>
        <strain evidence="1 2">DSM 27063</strain>
    </source>
</reference>
<accession>A0A1M6CP89</accession>
<dbReference type="OrthoDB" id="1488184at2"/>
<evidence type="ECO:0000313" key="1">
    <source>
        <dbReference type="EMBL" id="SHI62800.1"/>
    </source>
</evidence>
<dbReference type="Proteomes" id="UP000184050">
    <property type="component" value="Unassembled WGS sequence"/>
</dbReference>
<gene>
    <name evidence="1" type="ORF">SAMN05444280_10443</name>
</gene>
<protein>
    <submittedName>
        <fullName evidence="1">Uncharacterized protein</fullName>
    </submittedName>
</protein>
<name>A0A1M6CP89_9BACT</name>
<dbReference type="Pfam" id="PF19268">
    <property type="entry name" value="CIS_TMP"/>
    <property type="match status" value="1"/>
</dbReference>
<dbReference type="RefSeq" id="WP_073165695.1">
    <property type="nucleotide sequence ID" value="NZ_FQZE01000004.1"/>
</dbReference>
<dbReference type="InterPro" id="IPR045538">
    <property type="entry name" value="CIS_TMP"/>
</dbReference>
<proteinExistence type="predicted"/>
<dbReference type="EMBL" id="FQZE01000004">
    <property type="protein sequence ID" value="SHI62800.1"/>
    <property type="molecule type" value="Genomic_DNA"/>
</dbReference>
<organism evidence="1 2">
    <name type="scientific">Tangfeifania diversioriginum</name>
    <dbReference type="NCBI Taxonomy" id="1168035"/>
    <lineage>
        <taxon>Bacteria</taxon>
        <taxon>Pseudomonadati</taxon>
        <taxon>Bacteroidota</taxon>
        <taxon>Bacteroidia</taxon>
        <taxon>Marinilabiliales</taxon>
        <taxon>Prolixibacteraceae</taxon>
        <taxon>Tangfeifania</taxon>
    </lineage>
</organism>
<evidence type="ECO:0000313" key="2">
    <source>
        <dbReference type="Proteomes" id="UP000184050"/>
    </source>
</evidence>
<dbReference type="AlphaFoldDB" id="A0A1M6CP89"/>
<keyword evidence="2" id="KW-1185">Reference proteome</keyword>